<keyword evidence="3" id="KW-1185">Reference proteome</keyword>
<sequence length="397" mass="43488">MAYTFDTDDVAFLRSDDGAAVLAELDRRPLTAKSRMDDVATARRLAGERFSSAALETAVLRRRAESKVADPSRWLFTDPALQQATPAEVARHRARRLSGRDVHDVTCSVGADLHEIATQAWHSVGSDLDSVRLAMARHNLRETRALLVRADALRPTTRATAVVADPARRDSAGRRTWKAADLVPRLDELVETYAGRDLTVKCAPGLDFAAVPESAEVEVVSLDARVREACLWFGELATPGVRRRATVLRRTASGGCAKWTITDTESDECPERPVGQWIVDPDGSVVRAGLVRQYAARHGLGQLDHRIAYLTGDAPPPDVRAFRVFDSGRHNEKALRALLRKHRIGVVEILVRGLDVDPDALRRRLKPKGPGSASVLLTRVGSTPMAYLCVAERTPPA</sequence>
<name>A0A5Q3Q9J0_9PSEU</name>
<dbReference type="Proteomes" id="UP000371041">
    <property type="component" value="Chromosome"/>
</dbReference>
<accession>A0A5Q3Q9J0</accession>
<evidence type="ECO:0000259" key="1">
    <source>
        <dbReference type="Pfam" id="PF18096"/>
    </source>
</evidence>
<dbReference type="GO" id="GO:0008168">
    <property type="term" value="F:methyltransferase activity"/>
    <property type="evidence" value="ECO:0007669"/>
    <property type="project" value="UniProtKB-KW"/>
</dbReference>
<dbReference type="EMBL" id="CP045929">
    <property type="protein sequence ID" value="QGK71132.1"/>
    <property type="molecule type" value="Genomic_DNA"/>
</dbReference>
<dbReference type="Gene3D" id="3.40.50.150">
    <property type="entry name" value="Vaccinia Virus protein VP39"/>
    <property type="match status" value="1"/>
</dbReference>
<keyword evidence="2" id="KW-0808">Transferase</keyword>
<gene>
    <name evidence="2" type="ORF">GIY23_17835</name>
</gene>
<dbReference type="InterPro" id="IPR029063">
    <property type="entry name" value="SAM-dependent_MTases_sf"/>
</dbReference>
<dbReference type="Pfam" id="PF18096">
    <property type="entry name" value="Thump_like"/>
    <property type="match status" value="1"/>
</dbReference>
<dbReference type="GO" id="GO:0032259">
    <property type="term" value="P:methylation"/>
    <property type="evidence" value="ECO:0007669"/>
    <property type="project" value="UniProtKB-KW"/>
</dbReference>
<evidence type="ECO:0000313" key="3">
    <source>
        <dbReference type="Proteomes" id="UP000371041"/>
    </source>
</evidence>
<evidence type="ECO:0000313" key="2">
    <source>
        <dbReference type="EMBL" id="QGK71132.1"/>
    </source>
</evidence>
<keyword evidence="2" id="KW-0489">Methyltransferase</keyword>
<dbReference type="KEGG" id="sace:GIY23_17835"/>
<dbReference type="SUPFAM" id="SSF53335">
    <property type="entry name" value="S-adenosyl-L-methionine-dependent methyltransferases"/>
    <property type="match status" value="1"/>
</dbReference>
<protein>
    <submittedName>
        <fullName evidence="2">Class I SAM-dependent methyltransferase</fullName>
    </submittedName>
</protein>
<feature type="domain" description="THUMP-like" evidence="1">
    <location>
        <begin position="319"/>
        <end position="389"/>
    </location>
</feature>
<proteinExistence type="predicted"/>
<dbReference type="RefSeq" id="WP_154077708.1">
    <property type="nucleotide sequence ID" value="NZ_CP045929.1"/>
</dbReference>
<reference evidence="3" key="1">
    <citation type="submission" date="2019-11" db="EMBL/GenBank/DDBJ databases">
        <title>The complete genome sequence of Saccharopolyspora sp. E2A.</title>
        <authorList>
            <person name="Zhang G."/>
        </authorList>
    </citation>
    <scope>NUCLEOTIDE SEQUENCE [LARGE SCALE GENOMIC DNA]</scope>
    <source>
        <strain evidence="3">E2A</strain>
    </source>
</reference>
<organism evidence="2 3">
    <name type="scientific">Allosaccharopolyspora coralli</name>
    <dbReference type="NCBI Taxonomy" id="2665642"/>
    <lineage>
        <taxon>Bacteria</taxon>
        <taxon>Bacillati</taxon>
        <taxon>Actinomycetota</taxon>
        <taxon>Actinomycetes</taxon>
        <taxon>Pseudonocardiales</taxon>
        <taxon>Pseudonocardiaceae</taxon>
        <taxon>Allosaccharopolyspora</taxon>
    </lineage>
</organism>
<dbReference type="InterPro" id="IPR041497">
    <property type="entry name" value="Thump-like"/>
</dbReference>
<dbReference type="AlphaFoldDB" id="A0A5Q3Q9J0"/>